<dbReference type="AlphaFoldDB" id="A0A067CSW3"/>
<dbReference type="GeneID" id="24127954"/>
<dbReference type="VEuPathDB" id="FungiDB:SPRG_05564"/>
<dbReference type="KEGG" id="spar:SPRG_05564"/>
<accession>A0A067CSW3</accession>
<dbReference type="EMBL" id="KK583205">
    <property type="protein sequence ID" value="KDO29611.1"/>
    <property type="molecule type" value="Genomic_DNA"/>
</dbReference>
<protein>
    <submittedName>
        <fullName evidence="1">Uncharacterized protein</fullName>
    </submittedName>
</protein>
<proteinExistence type="predicted"/>
<evidence type="ECO:0000313" key="1">
    <source>
        <dbReference type="EMBL" id="KDO29611.1"/>
    </source>
</evidence>
<organism evidence="1 2">
    <name type="scientific">Saprolegnia parasitica (strain CBS 223.65)</name>
    <dbReference type="NCBI Taxonomy" id="695850"/>
    <lineage>
        <taxon>Eukaryota</taxon>
        <taxon>Sar</taxon>
        <taxon>Stramenopiles</taxon>
        <taxon>Oomycota</taxon>
        <taxon>Saprolegniomycetes</taxon>
        <taxon>Saprolegniales</taxon>
        <taxon>Saprolegniaceae</taxon>
        <taxon>Saprolegnia</taxon>
    </lineage>
</organism>
<sequence>MGAHIQTRGVRHAYWGKLHMDEVDILYEEMMRADANVKQDDGAVLDALA</sequence>
<gene>
    <name evidence="1" type="ORF">SPRG_05564</name>
</gene>
<evidence type="ECO:0000313" key="2">
    <source>
        <dbReference type="Proteomes" id="UP000030745"/>
    </source>
</evidence>
<reference evidence="1 2" key="1">
    <citation type="journal article" date="2013" name="PLoS Genet.">
        <title>Distinctive expansion of potential virulence genes in the genome of the oomycete fish pathogen Saprolegnia parasitica.</title>
        <authorList>
            <person name="Jiang R.H."/>
            <person name="de Bruijn I."/>
            <person name="Haas B.J."/>
            <person name="Belmonte R."/>
            <person name="Lobach L."/>
            <person name="Christie J."/>
            <person name="van den Ackerveken G."/>
            <person name="Bottin A."/>
            <person name="Bulone V."/>
            <person name="Diaz-Moreno S.M."/>
            <person name="Dumas B."/>
            <person name="Fan L."/>
            <person name="Gaulin E."/>
            <person name="Govers F."/>
            <person name="Grenville-Briggs L.J."/>
            <person name="Horner N.R."/>
            <person name="Levin J.Z."/>
            <person name="Mammella M."/>
            <person name="Meijer H.J."/>
            <person name="Morris P."/>
            <person name="Nusbaum C."/>
            <person name="Oome S."/>
            <person name="Phillips A.J."/>
            <person name="van Rooyen D."/>
            <person name="Rzeszutek E."/>
            <person name="Saraiva M."/>
            <person name="Secombes C.J."/>
            <person name="Seidl M.F."/>
            <person name="Snel B."/>
            <person name="Stassen J.H."/>
            <person name="Sykes S."/>
            <person name="Tripathy S."/>
            <person name="van den Berg H."/>
            <person name="Vega-Arreguin J.C."/>
            <person name="Wawra S."/>
            <person name="Young S.K."/>
            <person name="Zeng Q."/>
            <person name="Dieguez-Uribeondo J."/>
            <person name="Russ C."/>
            <person name="Tyler B.M."/>
            <person name="van West P."/>
        </authorList>
    </citation>
    <scope>NUCLEOTIDE SEQUENCE [LARGE SCALE GENOMIC DNA]</scope>
    <source>
        <strain evidence="1 2">CBS 223.65</strain>
    </source>
</reference>
<dbReference type="Proteomes" id="UP000030745">
    <property type="component" value="Unassembled WGS sequence"/>
</dbReference>
<dbReference type="RefSeq" id="XP_012199671.1">
    <property type="nucleotide sequence ID" value="XM_012344281.1"/>
</dbReference>
<keyword evidence="2" id="KW-1185">Reference proteome</keyword>
<name>A0A067CSW3_SAPPC</name>